<feature type="transmembrane region" description="Helical" evidence="7">
    <location>
        <begin position="120"/>
        <end position="139"/>
    </location>
</feature>
<evidence type="ECO:0000256" key="5">
    <source>
        <dbReference type="ARBA" id="ARBA00023136"/>
    </source>
</evidence>
<evidence type="ECO:0000313" key="9">
    <source>
        <dbReference type="Proteomes" id="UP000799539"/>
    </source>
</evidence>
<dbReference type="Proteomes" id="UP000799539">
    <property type="component" value="Unassembled WGS sequence"/>
</dbReference>
<evidence type="ECO:0000313" key="8">
    <source>
        <dbReference type="EMBL" id="KAF2215045.1"/>
    </source>
</evidence>
<dbReference type="EMBL" id="ML992667">
    <property type="protein sequence ID" value="KAF2215045.1"/>
    <property type="molecule type" value="Genomic_DNA"/>
</dbReference>
<evidence type="ECO:0000256" key="2">
    <source>
        <dbReference type="ARBA" id="ARBA00022448"/>
    </source>
</evidence>
<gene>
    <name evidence="8" type="ORF">CERZMDRAFT_95418</name>
</gene>
<feature type="compositionally biased region" description="Basic and acidic residues" evidence="6">
    <location>
        <begin position="9"/>
        <end position="18"/>
    </location>
</feature>
<dbReference type="GO" id="GO:0005886">
    <property type="term" value="C:plasma membrane"/>
    <property type="evidence" value="ECO:0007669"/>
    <property type="project" value="TreeGrafter"/>
</dbReference>
<feature type="region of interest" description="Disordered" evidence="6">
    <location>
        <begin position="1"/>
        <end position="35"/>
    </location>
</feature>
<dbReference type="AlphaFoldDB" id="A0A6A6FNK3"/>
<feature type="transmembrane region" description="Helical" evidence="7">
    <location>
        <begin position="42"/>
        <end position="70"/>
    </location>
</feature>
<dbReference type="InterPro" id="IPR036259">
    <property type="entry name" value="MFS_trans_sf"/>
</dbReference>
<sequence length="155" mass="17035">MSTAASNEYHVDNNKDTKSSFFKGSGSPERPTETDFPDPKRLILVMIGLFLALFAAKMDATILATAILYIMTDFNTIRDVSWYAAAIMLVSAAFQSTWGKIFRYFPIGIMFLSRFLSSKAIARLGAPGMTAGVFTLIAFSTPRTPWCQRHASSGA</sequence>
<dbReference type="OrthoDB" id="10021397at2759"/>
<dbReference type="SUPFAM" id="SSF103473">
    <property type="entry name" value="MFS general substrate transporter"/>
    <property type="match status" value="1"/>
</dbReference>
<protein>
    <recommendedName>
        <fullName evidence="10">Major facilitator superfamily (MFS) profile domain-containing protein</fullName>
    </recommendedName>
</protein>
<evidence type="ECO:0000256" key="3">
    <source>
        <dbReference type="ARBA" id="ARBA00022692"/>
    </source>
</evidence>
<evidence type="ECO:0000256" key="4">
    <source>
        <dbReference type="ARBA" id="ARBA00022989"/>
    </source>
</evidence>
<keyword evidence="9" id="KW-1185">Reference proteome</keyword>
<reference evidence="8" key="1">
    <citation type="journal article" date="2020" name="Stud. Mycol.">
        <title>101 Dothideomycetes genomes: a test case for predicting lifestyles and emergence of pathogens.</title>
        <authorList>
            <person name="Haridas S."/>
            <person name="Albert R."/>
            <person name="Binder M."/>
            <person name="Bloem J."/>
            <person name="Labutti K."/>
            <person name="Salamov A."/>
            <person name="Andreopoulos B."/>
            <person name="Baker S."/>
            <person name="Barry K."/>
            <person name="Bills G."/>
            <person name="Bluhm B."/>
            <person name="Cannon C."/>
            <person name="Castanera R."/>
            <person name="Culley D."/>
            <person name="Daum C."/>
            <person name="Ezra D."/>
            <person name="Gonzalez J."/>
            <person name="Henrissat B."/>
            <person name="Kuo A."/>
            <person name="Liang C."/>
            <person name="Lipzen A."/>
            <person name="Lutzoni F."/>
            <person name="Magnuson J."/>
            <person name="Mondo S."/>
            <person name="Nolan M."/>
            <person name="Ohm R."/>
            <person name="Pangilinan J."/>
            <person name="Park H.-J."/>
            <person name="Ramirez L."/>
            <person name="Alfaro M."/>
            <person name="Sun H."/>
            <person name="Tritt A."/>
            <person name="Yoshinaga Y."/>
            <person name="Zwiers L.-H."/>
            <person name="Turgeon B."/>
            <person name="Goodwin S."/>
            <person name="Spatafora J."/>
            <person name="Crous P."/>
            <person name="Grigoriev I."/>
        </authorList>
    </citation>
    <scope>NUCLEOTIDE SEQUENCE</scope>
    <source>
        <strain evidence="8">SCOH1-5</strain>
    </source>
</reference>
<dbReference type="PANTHER" id="PTHR23501:SF177">
    <property type="entry name" value="MAJOR FACILITATOR SUPERFAMILY (MFS) PROFILE DOMAIN-CONTAINING PROTEIN-RELATED"/>
    <property type="match status" value="1"/>
</dbReference>
<dbReference type="GO" id="GO:0022857">
    <property type="term" value="F:transmembrane transporter activity"/>
    <property type="evidence" value="ECO:0007669"/>
    <property type="project" value="TreeGrafter"/>
</dbReference>
<comment type="subcellular location">
    <subcellularLocation>
        <location evidence="1">Membrane</location>
        <topology evidence="1">Multi-pass membrane protein</topology>
    </subcellularLocation>
</comment>
<evidence type="ECO:0000256" key="6">
    <source>
        <dbReference type="SAM" id="MobiDB-lite"/>
    </source>
</evidence>
<accession>A0A6A6FNK3</accession>
<organism evidence="8 9">
    <name type="scientific">Cercospora zeae-maydis SCOH1-5</name>
    <dbReference type="NCBI Taxonomy" id="717836"/>
    <lineage>
        <taxon>Eukaryota</taxon>
        <taxon>Fungi</taxon>
        <taxon>Dikarya</taxon>
        <taxon>Ascomycota</taxon>
        <taxon>Pezizomycotina</taxon>
        <taxon>Dothideomycetes</taxon>
        <taxon>Dothideomycetidae</taxon>
        <taxon>Mycosphaerellales</taxon>
        <taxon>Mycosphaerellaceae</taxon>
        <taxon>Cercospora</taxon>
    </lineage>
</organism>
<feature type="transmembrane region" description="Helical" evidence="7">
    <location>
        <begin position="82"/>
        <end position="99"/>
    </location>
</feature>
<keyword evidence="5 7" id="KW-0472">Membrane</keyword>
<keyword evidence="3 7" id="KW-0812">Transmembrane</keyword>
<evidence type="ECO:0000256" key="1">
    <source>
        <dbReference type="ARBA" id="ARBA00004141"/>
    </source>
</evidence>
<proteinExistence type="predicted"/>
<dbReference type="PANTHER" id="PTHR23501">
    <property type="entry name" value="MAJOR FACILITATOR SUPERFAMILY"/>
    <property type="match status" value="1"/>
</dbReference>
<keyword evidence="2" id="KW-0813">Transport</keyword>
<evidence type="ECO:0000256" key="7">
    <source>
        <dbReference type="SAM" id="Phobius"/>
    </source>
</evidence>
<keyword evidence="4 7" id="KW-1133">Transmembrane helix</keyword>
<name>A0A6A6FNK3_9PEZI</name>
<evidence type="ECO:0008006" key="10">
    <source>
        <dbReference type="Google" id="ProtNLM"/>
    </source>
</evidence>